<feature type="region of interest" description="Disordered" evidence="1">
    <location>
        <begin position="1"/>
        <end position="24"/>
    </location>
</feature>
<evidence type="ECO:0000256" key="1">
    <source>
        <dbReference type="SAM" id="MobiDB-lite"/>
    </source>
</evidence>
<evidence type="ECO:0000313" key="2">
    <source>
        <dbReference type="EMBL" id="KIJ33009.1"/>
    </source>
</evidence>
<feature type="region of interest" description="Disordered" evidence="1">
    <location>
        <begin position="72"/>
        <end position="174"/>
    </location>
</feature>
<evidence type="ECO:0000313" key="3">
    <source>
        <dbReference type="Proteomes" id="UP000054279"/>
    </source>
</evidence>
<sequence>MDYHSSSTLSQAHSLTSTHANNSSHSYDIDLLSESHDITGISMSCIAPENSQRQLLAVHPFTGTKSSQYYAGDTDILPIPPADGDQIVLSPQEERPTSNEANTGDPRLISYHDQSHAVGLSPQSNAHYNQPPDPSTSFDEHYIPHGPPLSAGLDRQQLHYPYSGPRYGNTPTGNNLHYQHATAQSGVPNQHPAVISNEIVNSPGTYYFPSPISTAPMRTGSSYASMAAGSTYGGLGSTTLAHEDEMISPRKSMYANFPDLTSPESTSSFTQESISSFTQESTSTFASPSSELHDVDGSALRQAHSVGSESPSCKFVSLNPADKSYTCSCCLRTTKSKEINDHIYGKRRVFYCWSCFQHPFMYSELIEHEMAYVAGECRNAYWQDPVNLPKHCIYRASQIEFICKCHTTFKDWNTAMRHALSKGDNAVKWVCLVCEQPKGGRRLFTRSDSAHAHMKKKHTRAYLDGFTKNA</sequence>
<dbReference type="AlphaFoldDB" id="A0A0C9UE31"/>
<protein>
    <submittedName>
        <fullName evidence="2">Uncharacterized protein</fullName>
    </submittedName>
</protein>
<accession>A0A0C9UE31</accession>
<dbReference type="HOGENOM" id="CLU_581613_0_0_1"/>
<proteinExistence type="predicted"/>
<organism evidence="2 3">
    <name type="scientific">Sphaerobolus stellatus (strain SS14)</name>
    <dbReference type="NCBI Taxonomy" id="990650"/>
    <lineage>
        <taxon>Eukaryota</taxon>
        <taxon>Fungi</taxon>
        <taxon>Dikarya</taxon>
        <taxon>Basidiomycota</taxon>
        <taxon>Agaricomycotina</taxon>
        <taxon>Agaricomycetes</taxon>
        <taxon>Phallomycetidae</taxon>
        <taxon>Geastrales</taxon>
        <taxon>Sphaerobolaceae</taxon>
        <taxon>Sphaerobolus</taxon>
    </lineage>
</organism>
<dbReference type="EMBL" id="KN837218">
    <property type="protein sequence ID" value="KIJ33009.1"/>
    <property type="molecule type" value="Genomic_DNA"/>
</dbReference>
<gene>
    <name evidence="2" type="ORF">M422DRAFT_35626</name>
</gene>
<name>A0A0C9UE31_SPHS4</name>
<dbReference type="Proteomes" id="UP000054279">
    <property type="component" value="Unassembled WGS sequence"/>
</dbReference>
<reference evidence="2 3" key="1">
    <citation type="submission" date="2014-06" db="EMBL/GenBank/DDBJ databases">
        <title>Evolutionary Origins and Diversification of the Mycorrhizal Mutualists.</title>
        <authorList>
            <consortium name="DOE Joint Genome Institute"/>
            <consortium name="Mycorrhizal Genomics Consortium"/>
            <person name="Kohler A."/>
            <person name="Kuo A."/>
            <person name="Nagy L.G."/>
            <person name="Floudas D."/>
            <person name="Copeland A."/>
            <person name="Barry K.W."/>
            <person name="Cichocki N."/>
            <person name="Veneault-Fourrey C."/>
            <person name="LaButti K."/>
            <person name="Lindquist E.A."/>
            <person name="Lipzen A."/>
            <person name="Lundell T."/>
            <person name="Morin E."/>
            <person name="Murat C."/>
            <person name="Riley R."/>
            <person name="Ohm R."/>
            <person name="Sun H."/>
            <person name="Tunlid A."/>
            <person name="Henrissat B."/>
            <person name="Grigoriev I.V."/>
            <person name="Hibbett D.S."/>
            <person name="Martin F."/>
        </authorList>
    </citation>
    <scope>NUCLEOTIDE SEQUENCE [LARGE SCALE GENOMIC DNA]</scope>
    <source>
        <strain evidence="2 3">SS14</strain>
    </source>
</reference>
<keyword evidence="3" id="KW-1185">Reference proteome</keyword>